<keyword evidence="4" id="KW-1185">Reference proteome</keyword>
<dbReference type="Gene3D" id="1.10.390.10">
    <property type="entry name" value="Neutral Protease Domain 2"/>
    <property type="match status" value="1"/>
</dbReference>
<evidence type="ECO:0000259" key="1">
    <source>
        <dbReference type="Pfam" id="PF05299"/>
    </source>
</evidence>
<keyword evidence="3" id="KW-0378">Hydrolase</keyword>
<dbReference type="SUPFAM" id="SSF55486">
    <property type="entry name" value="Metalloproteases ('zincins'), catalytic domain"/>
    <property type="match status" value="1"/>
</dbReference>
<dbReference type="GO" id="GO:0006508">
    <property type="term" value="P:proteolysis"/>
    <property type="evidence" value="ECO:0007669"/>
    <property type="project" value="UniProtKB-KW"/>
</dbReference>
<dbReference type="InterPro" id="IPR027268">
    <property type="entry name" value="Peptidase_M4/M1_CTD_sf"/>
</dbReference>
<dbReference type="Proteomes" id="UP000236454">
    <property type="component" value="Unassembled WGS sequence"/>
</dbReference>
<keyword evidence="3" id="KW-0645">Protease</keyword>
<dbReference type="STRING" id="477690.SAMN05216474_1311"/>
<dbReference type="InterPro" id="IPR007963">
    <property type="entry name" value="Peptidase_M61_catalytic"/>
</dbReference>
<dbReference type="InterPro" id="IPR036034">
    <property type="entry name" value="PDZ_sf"/>
</dbReference>
<accession>A0A1I6YZA5</accession>
<evidence type="ECO:0000259" key="2">
    <source>
        <dbReference type="Pfam" id="PF17899"/>
    </source>
</evidence>
<dbReference type="InterPro" id="IPR024191">
    <property type="entry name" value="Peptidase_M61"/>
</dbReference>
<evidence type="ECO:0000313" key="3">
    <source>
        <dbReference type="EMBL" id="SFT55787.1"/>
    </source>
</evidence>
<feature type="domain" description="Peptidase M61 N-terminal" evidence="2">
    <location>
        <begin position="2"/>
        <end position="162"/>
    </location>
</feature>
<proteinExistence type="predicted"/>
<dbReference type="Pfam" id="PF05299">
    <property type="entry name" value="Peptidase_M61"/>
    <property type="match status" value="1"/>
</dbReference>
<dbReference type="EMBL" id="FPAS01000001">
    <property type="protein sequence ID" value="SFT55787.1"/>
    <property type="molecule type" value="Genomic_DNA"/>
</dbReference>
<dbReference type="OrthoDB" id="9778516at2"/>
<gene>
    <name evidence="3" type="ORF">SAMN05216474_1311</name>
</gene>
<organism evidence="3 4">
    <name type="scientific">Lishizhenia tianjinensis</name>
    <dbReference type="NCBI Taxonomy" id="477690"/>
    <lineage>
        <taxon>Bacteria</taxon>
        <taxon>Pseudomonadati</taxon>
        <taxon>Bacteroidota</taxon>
        <taxon>Flavobacteriia</taxon>
        <taxon>Flavobacteriales</taxon>
        <taxon>Crocinitomicaceae</taxon>
        <taxon>Lishizhenia</taxon>
    </lineage>
</organism>
<evidence type="ECO:0000313" key="4">
    <source>
        <dbReference type="Proteomes" id="UP000236454"/>
    </source>
</evidence>
<reference evidence="3 4" key="1">
    <citation type="submission" date="2016-10" db="EMBL/GenBank/DDBJ databases">
        <authorList>
            <person name="de Groot N.N."/>
        </authorList>
    </citation>
    <scope>NUCLEOTIDE SEQUENCE [LARGE SCALE GENOMIC DNA]</scope>
    <source>
        <strain evidence="3 4">CGMCC 1.7005</strain>
    </source>
</reference>
<keyword evidence="3" id="KW-0482">Metalloprotease</keyword>
<dbReference type="SUPFAM" id="SSF50156">
    <property type="entry name" value="PDZ domain-like"/>
    <property type="match status" value="1"/>
</dbReference>
<feature type="domain" description="Peptidase M61 catalytic" evidence="1">
    <location>
        <begin position="255"/>
        <end position="369"/>
    </location>
</feature>
<name>A0A1I6YZA5_9FLAO</name>
<sequence>MHYHFSIPEAQTQYINIAVEMTTAEAQTTLQFPTWRPGRYELGNFAKNVRYFKVTDAEGKEIVAKKTSHSVWTVDTANTDKITVKYQYYAAELNAGSTFLDKTQLYVNPVNCCVYNPSLMEEKCTVTFEVPETWQLASSFDKEGDVYSAKDVHELMDTPFIWSPNLQMQTYEMGGTLFYVWFNGEVKPQWDKIIKDFKAFTEKQIEKFTEFPVKEYHFIFQITPYKLYHGVEHQKSTVIALGPSYAVFEELYTEFLGVSSHELYHTWNVKAIRPIEMMPYDYTKENYSPMGYLCEGVTTYMGDLFLMKSGVFDMEQYFKEMRTQLQRHFDNPGRFNHSVAESSFDTWLDGYVPGAPGRKVSIYVEGCLMAFVTDVMIRRHTDNKRGLDEVMRQLYFNYGAKGIGVSEADYKAMIENVAGVSFDWLFEEYLHGTKGYEAILYDCFEYLGIEMLHEPSKKYSEGRLGFKVLESATSCVLKAIYPGGPADMAGAMLEDNVVAVNNCKVNGDLDKWLNYFDDDIKVLTVERKGQLVELTMPEVQRYFYSTYDLKLTENPDKNQRFALDAWSK</sequence>
<dbReference type="AlphaFoldDB" id="A0A1I6YZA5"/>
<dbReference type="Pfam" id="PF17899">
    <property type="entry name" value="Peptidase_M61_N"/>
    <property type="match status" value="1"/>
</dbReference>
<dbReference type="GO" id="GO:0008237">
    <property type="term" value="F:metallopeptidase activity"/>
    <property type="evidence" value="ECO:0007669"/>
    <property type="project" value="UniProtKB-KW"/>
</dbReference>
<protein>
    <submittedName>
        <fullName evidence="3">Predicted metalloprotease, contains C-terminal PDZ domain</fullName>
    </submittedName>
</protein>
<dbReference type="InterPro" id="IPR040756">
    <property type="entry name" value="Peptidase_M61_N"/>
</dbReference>
<dbReference type="PIRSF" id="PIRSF016493">
    <property type="entry name" value="Glycyl_aminpptds"/>
    <property type="match status" value="1"/>
</dbReference>
<dbReference type="Gene3D" id="2.30.42.10">
    <property type="match status" value="1"/>
</dbReference>
<dbReference type="RefSeq" id="WP_090247508.1">
    <property type="nucleotide sequence ID" value="NZ_FPAS01000001.1"/>
</dbReference>
<dbReference type="Gene3D" id="2.60.40.3650">
    <property type="match status" value="1"/>
</dbReference>